<gene>
    <name evidence="3" type="ORF">PMG25_13350</name>
</gene>
<dbReference type="Proteomes" id="UP001235849">
    <property type="component" value="Unassembled WGS sequence"/>
</dbReference>
<proteinExistence type="predicted"/>
<organism evidence="3 4">
    <name type="scientific">Roseofilum capinflatum BLCC-M114</name>
    <dbReference type="NCBI Taxonomy" id="3022440"/>
    <lineage>
        <taxon>Bacteria</taxon>
        <taxon>Bacillati</taxon>
        <taxon>Cyanobacteriota</taxon>
        <taxon>Cyanophyceae</taxon>
        <taxon>Desertifilales</taxon>
        <taxon>Desertifilaceae</taxon>
        <taxon>Roseofilum</taxon>
        <taxon>Roseofilum capinflatum</taxon>
    </lineage>
</organism>
<name>A0ABT7B7D3_9CYAN</name>
<evidence type="ECO:0000256" key="1">
    <source>
        <dbReference type="SAM" id="Coils"/>
    </source>
</evidence>
<accession>A0ABT7B7D3</accession>
<keyword evidence="4" id="KW-1185">Reference proteome</keyword>
<keyword evidence="2" id="KW-0812">Transmembrane</keyword>
<dbReference type="EMBL" id="JAQOSO010000076">
    <property type="protein sequence ID" value="MDJ1175082.1"/>
    <property type="molecule type" value="Genomic_DNA"/>
</dbReference>
<feature type="coiled-coil region" evidence="1">
    <location>
        <begin position="350"/>
        <end position="377"/>
    </location>
</feature>
<feature type="coiled-coil region" evidence="1">
    <location>
        <begin position="224"/>
        <end position="251"/>
    </location>
</feature>
<keyword evidence="2" id="KW-0472">Membrane</keyword>
<evidence type="ECO:0000313" key="4">
    <source>
        <dbReference type="Proteomes" id="UP001235849"/>
    </source>
</evidence>
<comment type="caution">
    <text evidence="3">The sequence shown here is derived from an EMBL/GenBank/DDBJ whole genome shotgun (WGS) entry which is preliminary data.</text>
</comment>
<sequence>MARLNHKAYTILVRELERCVGNDPLKAPTKKLVLKRLERLRQQTGDPVSAQQLQETIQALIPEFPTQVIRKAAKANQPSSGLLGYLFWGGAGLAGLAGLVYILNLPYPMIRWPVSKTIPLVLLPSYMKMDYDYRGAIANVEKADQLINQATSAADIELGEEKVNLAQNHLDGLPVWFLGYFPQRYCTLFSCSWRFTLDEYQGARQQVARMDAKVFQENNALTLLEEGQGQIEAAKSQYQQANSERDKQEAISLWQAGLDKLDQIPRQTVAGRMSEPQIRAYQRDFQQASGRAVGTQKTDTLIQAAAQYGMAAAQMSQNPPHGEEQWQEIIRLWDQGSNQLERVRDDNPAYVQAQAKLAEYRKNAAMARIRLRNEQRSAQALNQAKSQITAWQRLAASNANRGVLVSGLQRIIYDLDQVKSGTTATEEARSLREFAEAKMQELSQ</sequence>
<dbReference type="RefSeq" id="WP_283767390.1">
    <property type="nucleotide sequence ID" value="NZ_JAQOSO010000076.1"/>
</dbReference>
<evidence type="ECO:0000256" key="2">
    <source>
        <dbReference type="SAM" id="Phobius"/>
    </source>
</evidence>
<feature type="transmembrane region" description="Helical" evidence="2">
    <location>
        <begin position="82"/>
        <end position="103"/>
    </location>
</feature>
<keyword evidence="2" id="KW-1133">Transmembrane helix</keyword>
<evidence type="ECO:0000313" key="3">
    <source>
        <dbReference type="EMBL" id="MDJ1175082.1"/>
    </source>
</evidence>
<protein>
    <submittedName>
        <fullName evidence="3">Uncharacterized protein</fullName>
    </submittedName>
</protein>
<keyword evidence="1" id="KW-0175">Coiled coil</keyword>
<reference evidence="3 4" key="1">
    <citation type="submission" date="2023-01" db="EMBL/GenBank/DDBJ databases">
        <title>Novel diversity within Roseofilum (Cyanobacteria; Desertifilaceae) from marine benthic mats with descriptions of four novel species.</title>
        <authorList>
            <person name="Wang Y."/>
            <person name="Berthold D.E."/>
            <person name="Hu J."/>
            <person name="Lefler F.W."/>
            <person name="Laughinghouse H.D. IV."/>
        </authorList>
    </citation>
    <scope>NUCLEOTIDE SEQUENCE [LARGE SCALE GENOMIC DNA]</scope>
    <source>
        <strain evidence="3 4">BLCC-M114</strain>
    </source>
</reference>